<dbReference type="HOGENOM" id="CLU_016472_5_0_1"/>
<dbReference type="GO" id="GO:0010436">
    <property type="term" value="F:carotenoid dioxygenase activity"/>
    <property type="evidence" value="ECO:0007669"/>
    <property type="project" value="TreeGrafter"/>
</dbReference>
<keyword evidence="4 5" id="KW-0408">Iron</keyword>
<evidence type="ECO:0000256" key="5">
    <source>
        <dbReference type="PIRSR" id="PIRSR604294-1"/>
    </source>
</evidence>
<evidence type="ECO:0000256" key="3">
    <source>
        <dbReference type="ARBA" id="ARBA00023002"/>
    </source>
</evidence>
<dbReference type="InterPro" id="IPR004294">
    <property type="entry name" value="Carotenoid_Oase"/>
</dbReference>
<gene>
    <name evidence="6" type="ORF">PILCRDRAFT_823385</name>
</gene>
<dbReference type="OrthoDB" id="407010at2759"/>
<dbReference type="EMBL" id="KN833009">
    <property type="protein sequence ID" value="KIM79483.1"/>
    <property type="molecule type" value="Genomic_DNA"/>
</dbReference>
<keyword evidence="3" id="KW-0560">Oxidoreductase</keyword>
<keyword evidence="2 5" id="KW-0479">Metal-binding</keyword>
<feature type="binding site" evidence="5">
    <location>
        <position position="542"/>
    </location>
    <ligand>
        <name>Fe cation</name>
        <dbReference type="ChEBI" id="CHEBI:24875"/>
        <note>catalytic</note>
    </ligand>
</feature>
<accession>A0A0C3AZR7</accession>
<evidence type="ECO:0000313" key="7">
    <source>
        <dbReference type="Proteomes" id="UP000054166"/>
    </source>
</evidence>
<proteinExistence type="inferred from homology"/>
<dbReference type="Pfam" id="PF03055">
    <property type="entry name" value="RPE65"/>
    <property type="match status" value="1"/>
</dbReference>
<dbReference type="GO" id="GO:0016121">
    <property type="term" value="P:carotene catabolic process"/>
    <property type="evidence" value="ECO:0007669"/>
    <property type="project" value="TreeGrafter"/>
</dbReference>
<comment type="similarity">
    <text evidence="1">Belongs to the carotenoid oxygenase family.</text>
</comment>
<feature type="binding site" evidence="5">
    <location>
        <position position="340"/>
    </location>
    <ligand>
        <name>Fe cation</name>
        <dbReference type="ChEBI" id="CHEBI:24875"/>
        <note>catalytic</note>
    </ligand>
</feature>
<protein>
    <recommendedName>
        <fullName evidence="8">Carotenoid oxygenase</fullName>
    </recommendedName>
</protein>
<dbReference type="PANTHER" id="PTHR10543">
    <property type="entry name" value="BETA-CAROTENE DIOXYGENASE"/>
    <property type="match status" value="1"/>
</dbReference>
<dbReference type="GO" id="GO:0046872">
    <property type="term" value="F:metal ion binding"/>
    <property type="evidence" value="ECO:0007669"/>
    <property type="project" value="UniProtKB-KW"/>
</dbReference>
<organism evidence="6 7">
    <name type="scientific">Piloderma croceum (strain F 1598)</name>
    <dbReference type="NCBI Taxonomy" id="765440"/>
    <lineage>
        <taxon>Eukaryota</taxon>
        <taxon>Fungi</taxon>
        <taxon>Dikarya</taxon>
        <taxon>Basidiomycota</taxon>
        <taxon>Agaricomycotina</taxon>
        <taxon>Agaricomycetes</taxon>
        <taxon>Agaricomycetidae</taxon>
        <taxon>Atheliales</taxon>
        <taxon>Atheliaceae</taxon>
        <taxon>Piloderma</taxon>
    </lineage>
</organism>
<keyword evidence="7" id="KW-1185">Reference proteome</keyword>
<reference evidence="7" key="2">
    <citation type="submission" date="2015-01" db="EMBL/GenBank/DDBJ databases">
        <title>Evolutionary Origins and Diversification of the Mycorrhizal Mutualists.</title>
        <authorList>
            <consortium name="DOE Joint Genome Institute"/>
            <consortium name="Mycorrhizal Genomics Consortium"/>
            <person name="Kohler A."/>
            <person name="Kuo A."/>
            <person name="Nagy L.G."/>
            <person name="Floudas D."/>
            <person name="Copeland A."/>
            <person name="Barry K.W."/>
            <person name="Cichocki N."/>
            <person name="Veneault-Fourrey C."/>
            <person name="LaButti K."/>
            <person name="Lindquist E.A."/>
            <person name="Lipzen A."/>
            <person name="Lundell T."/>
            <person name="Morin E."/>
            <person name="Murat C."/>
            <person name="Riley R."/>
            <person name="Ohm R."/>
            <person name="Sun H."/>
            <person name="Tunlid A."/>
            <person name="Henrissat B."/>
            <person name="Grigoriev I.V."/>
            <person name="Hibbett D.S."/>
            <person name="Martin F."/>
        </authorList>
    </citation>
    <scope>NUCLEOTIDE SEQUENCE [LARGE SCALE GENOMIC DNA]</scope>
    <source>
        <strain evidence="7">F 1598</strain>
    </source>
</reference>
<reference evidence="6 7" key="1">
    <citation type="submission" date="2014-04" db="EMBL/GenBank/DDBJ databases">
        <authorList>
            <consortium name="DOE Joint Genome Institute"/>
            <person name="Kuo A."/>
            <person name="Tarkka M."/>
            <person name="Buscot F."/>
            <person name="Kohler A."/>
            <person name="Nagy L.G."/>
            <person name="Floudas D."/>
            <person name="Copeland A."/>
            <person name="Barry K.W."/>
            <person name="Cichocki N."/>
            <person name="Veneault-Fourrey C."/>
            <person name="LaButti K."/>
            <person name="Lindquist E.A."/>
            <person name="Lipzen A."/>
            <person name="Lundell T."/>
            <person name="Morin E."/>
            <person name="Murat C."/>
            <person name="Sun H."/>
            <person name="Tunlid A."/>
            <person name="Henrissat B."/>
            <person name="Grigoriev I.V."/>
            <person name="Hibbett D.S."/>
            <person name="Martin F."/>
            <person name="Nordberg H.P."/>
            <person name="Cantor M.N."/>
            <person name="Hua S.X."/>
        </authorList>
    </citation>
    <scope>NUCLEOTIDE SEQUENCE [LARGE SCALE GENOMIC DNA]</scope>
    <source>
        <strain evidence="6 7">F 1598</strain>
    </source>
</reference>
<dbReference type="STRING" id="765440.A0A0C3AZR7"/>
<evidence type="ECO:0000256" key="1">
    <source>
        <dbReference type="ARBA" id="ARBA00006787"/>
    </source>
</evidence>
<dbReference type="PANTHER" id="PTHR10543:SF24">
    <property type="entry name" value="CAROTENOID ISOMEROOXYGENASE"/>
    <property type="match status" value="1"/>
</dbReference>
<sequence length="555" mass="61269">MSTVVLEPFNDWPNDRGFDTNHEERIPVELQVTGHIPAYVAGTLYRTGPGSYQVDTEKGTTLSMSHWFDGFTQVHRFQIIPSSDASSSSRIMYNSRHTVDPLIENLRKSGSFDKFSFGQKRDPCQSFFRKVMSAFIPVSSATDDNTGNVNVGVTVSVNTPGLPSINDVDRGGHASGVQSLWTKTDASVFARLDPETLEPIGFADQTTLLPELKGPFSAAHAKSDPITGDVFNYNLEVGRKTTYKIFRVSATTGKTNVLATITDAPGAYLHSLVLTENHVVLCVWAGHYAWGGAKLLWERNFLDALSEFDASKPAKWYVVDRKHGKGVVAKYAGDPFFCFHTINAWEESSPSDPSQIDIIVDLSAYENLDVLKKFYYDNMKSTSPTAREFMKDKGASTRANINRWRLPSIASTGTSTPGKALLDFSVPKENSCELPTMNPRFITKPSRFIYGATDRGYSTFMDGLVKLDTKTQNAVFWHEHGHNPGEAIFIPDPNGTEEDDGILLSVVLDGFKEKSYLLVLDAKTVKEVGRASLDCAIGFGFHGTYVAPGKNVLDY</sequence>
<comment type="cofactor">
    <cofactor evidence="5">
        <name>Fe(2+)</name>
        <dbReference type="ChEBI" id="CHEBI:29033"/>
    </cofactor>
    <text evidence="5">Binds 1 Fe(2+) ion per subunit.</text>
</comment>
<evidence type="ECO:0000313" key="6">
    <source>
        <dbReference type="EMBL" id="KIM79483.1"/>
    </source>
</evidence>
<evidence type="ECO:0008006" key="8">
    <source>
        <dbReference type="Google" id="ProtNLM"/>
    </source>
</evidence>
<feature type="binding site" evidence="5">
    <location>
        <position position="220"/>
    </location>
    <ligand>
        <name>Fe cation</name>
        <dbReference type="ChEBI" id="CHEBI:24875"/>
        <note>catalytic</note>
    </ligand>
</feature>
<evidence type="ECO:0000256" key="4">
    <source>
        <dbReference type="ARBA" id="ARBA00023004"/>
    </source>
</evidence>
<name>A0A0C3AZR7_PILCF</name>
<dbReference type="Proteomes" id="UP000054166">
    <property type="component" value="Unassembled WGS sequence"/>
</dbReference>
<feature type="binding site" evidence="5">
    <location>
        <position position="270"/>
    </location>
    <ligand>
        <name>Fe cation</name>
        <dbReference type="ChEBI" id="CHEBI:24875"/>
        <note>catalytic</note>
    </ligand>
</feature>
<dbReference type="InParanoid" id="A0A0C3AZR7"/>
<dbReference type="AlphaFoldDB" id="A0A0C3AZR7"/>
<evidence type="ECO:0000256" key="2">
    <source>
        <dbReference type="ARBA" id="ARBA00022723"/>
    </source>
</evidence>